<dbReference type="GO" id="GO:0008168">
    <property type="term" value="F:methyltransferase activity"/>
    <property type="evidence" value="ECO:0007669"/>
    <property type="project" value="UniProtKB-KW"/>
</dbReference>
<dbReference type="GO" id="GO:0032259">
    <property type="term" value="P:methylation"/>
    <property type="evidence" value="ECO:0007669"/>
    <property type="project" value="UniProtKB-KW"/>
</dbReference>
<sequence>MKKFLKKNGIIAMSVHGKHNVPYFDSILKPARNLIPDYLPKYPDMERFGTKDTFKDVFVKAGYDRVVVKKLLFRYSPGTFSDYWNNYKKYLSKPLKEKFNTLNKFQKANFREMVKDNTLQYTKKNGKIDFPWEILLLTARS</sequence>
<dbReference type="AlphaFoldDB" id="A0A075FTV4"/>
<evidence type="ECO:0000313" key="1">
    <source>
        <dbReference type="EMBL" id="AIE94749.1"/>
    </source>
</evidence>
<dbReference type="InterPro" id="IPR029063">
    <property type="entry name" value="SAM-dependent_MTases_sf"/>
</dbReference>
<protein>
    <submittedName>
        <fullName evidence="1">Methyltransferase type 11</fullName>
    </submittedName>
</protein>
<keyword evidence="1" id="KW-0489">Methyltransferase</keyword>
<dbReference type="SUPFAM" id="SSF53335">
    <property type="entry name" value="S-adenosyl-L-methionine-dependent methyltransferases"/>
    <property type="match status" value="1"/>
</dbReference>
<dbReference type="Gene3D" id="3.40.50.150">
    <property type="entry name" value="Vaccinia Virus protein VP39"/>
    <property type="match status" value="1"/>
</dbReference>
<proteinExistence type="predicted"/>
<name>A0A075FTV4_9ARCH</name>
<accession>A0A075FTV4</accession>
<dbReference type="EMBL" id="KF900429">
    <property type="protein sequence ID" value="AIE94749.1"/>
    <property type="molecule type" value="Genomic_DNA"/>
</dbReference>
<organism evidence="1">
    <name type="scientific">uncultured marine thaumarchaeote AD1000_50_E11</name>
    <dbReference type="NCBI Taxonomy" id="1455923"/>
    <lineage>
        <taxon>Archaea</taxon>
        <taxon>Nitrososphaerota</taxon>
        <taxon>environmental samples</taxon>
    </lineage>
</organism>
<reference evidence="1" key="1">
    <citation type="journal article" date="2014" name="Genome Biol. Evol.">
        <title>Pangenome evidence for extensive interdomain horizontal transfer affecting lineage core and shell genes in uncultured planktonic thaumarchaeota and euryarchaeota.</title>
        <authorList>
            <person name="Deschamps P."/>
            <person name="Zivanovic Y."/>
            <person name="Moreira D."/>
            <person name="Rodriguez-Valera F."/>
            <person name="Lopez-Garcia P."/>
        </authorList>
    </citation>
    <scope>NUCLEOTIDE SEQUENCE</scope>
</reference>
<keyword evidence="1" id="KW-0808">Transferase</keyword>